<gene>
    <name evidence="2" type="primary">mazG</name>
    <name evidence="2" type="ORF">KA717_33620</name>
</gene>
<dbReference type="CDD" id="cd11529">
    <property type="entry name" value="NTP-PPase_MazG_Cterm"/>
    <property type="match status" value="1"/>
</dbReference>
<dbReference type="GO" id="GO:0046081">
    <property type="term" value="P:dUTP catabolic process"/>
    <property type="evidence" value="ECO:0007669"/>
    <property type="project" value="TreeGrafter"/>
</dbReference>
<sequence length="271" mass="30816">MSSNPSQAILQSLDHLIQVVAKLRSPDGGCPWDLAQTQESLIPYVIEEAYEVVHAIKTGDQKAIAEELGDLLLQVILQAQIAQDNDYFSLQEVAQGITEKLIRRHPHVFGDVTVENVEMVRENWEKIKATEKGLDADTQKRLSLKLERYNQTLPPLLAGTKIAKKAAAVGFEWENIAGVWDKFEEELAEFRAALQTDDQAHQQAELGDLLFTVINLARWYDLDPSEALQGTHQRFIQRLTLMENYSDRPLDTYSLAELENLWQQAKKQLNH</sequence>
<dbReference type="GO" id="GO:0046052">
    <property type="term" value="P:UTP catabolic process"/>
    <property type="evidence" value="ECO:0007669"/>
    <property type="project" value="TreeGrafter"/>
</dbReference>
<dbReference type="InterPro" id="IPR004518">
    <property type="entry name" value="MazG-like_dom"/>
</dbReference>
<feature type="domain" description="NTP pyrophosphohydrolase MazG-like" evidence="1">
    <location>
        <begin position="184"/>
        <end position="238"/>
    </location>
</feature>
<dbReference type="GO" id="GO:0046047">
    <property type="term" value="P:TTP catabolic process"/>
    <property type="evidence" value="ECO:0007669"/>
    <property type="project" value="TreeGrafter"/>
</dbReference>
<dbReference type="CDD" id="cd11528">
    <property type="entry name" value="NTP-PPase_MazG_Nterm"/>
    <property type="match status" value="1"/>
</dbReference>
<dbReference type="InterPro" id="IPR011551">
    <property type="entry name" value="NTP_PyrPHydrolase_MazG"/>
</dbReference>
<feature type="domain" description="NTP pyrophosphohydrolase MazG-like" evidence="1">
    <location>
        <begin position="36"/>
        <end position="109"/>
    </location>
</feature>
<dbReference type="NCBIfam" id="TIGR00444">
    <property type="entry name" value="mazG"/>
    <property type="match status" value="1"/>
</dbReference>
<dbReference type="InterPro" id="IPR048015">
    <property type="entry name" value="NTP-PPase_MazG-like_N"/>
</dbReference>
<organism evidence="2">
    <name type="scientific">Woronichinia naegeliana WA131</name>
    <dbReference type="NCBI Taxonomy" id="2824559"/>
    <lineage>
        <taxon>Bacteria</taxon>
        <taxon>Bacillati</taxon>
        <taxon>Cyanobacteriota</taxon>
        <taxon>Cyanophyceae</taxon>
        <taxon>Synechococcales</taxon>
        <taxon>Coelosphaeriaceae</taxon>
        <taxon>Woronichinia</taxon>
    </lineage>
</organism>
<dbReference type="GO" id="GO:0006950">
    <property type="term" value="P:response to stress"/>
    <property type="evidence" value="ECO:0007669"/>
    <property type="project" value="UniProtKB-ARBA"/>
</dbReference>
<dbReference type="InterPro" id="IPR048011">
    <property type="entry name" value="NTP-PPase_MazG-like_C"/>
</dbReference>
<dbReference type="AlphaFoldDB" id="A0A977KV27"/>
<accession>A0A977KV27</accession>
<dbReference type="KEGG" id="wna:KA717_33620"/>
<evidence type="ECO:0000259" key="1">
    <source>
        <dbReference type="Pfam" id="PF03819"/>
    </source>
</evidence>
<dbReference type="SUPFAM" id="SSF101386">
    <property type="entry name" value="all-alpha NTP pyrophosphatases"/>
    <property type="match status" value="2"/>
</dbReference>
<dbReference type="GO" id="GO:0046076">
    <property type="term" value="P:dTTP catabolic process"/>
    <property type="evidence" value="ECO:0007669"/>
    <property type="project" value="TreeGrafter"/>
</dbReference>
<dbReference type="PANTHER" id="PTHR30522">
    <property type="entry name" value="NUCLEOSIDE TRIPHOSPHATE PYROPHOSPHOHYDROLASE"/>
    <property type="match status" value="1"/>
</dbReference>
<name>A0A977KV27_9CYAN</name>
<dbReference type="GO" id="GO:0047429">
    <property type="term" value="F:nucleoside triphosphate diphosphatase activity"/>
    <property type="evidence" value="ECO:0007669"/>
    <property type="project" value="UniProtKB-EC"/>
</dbReference>
<dbReference type="EC" id="3.6.1.9" evidence="2"/>
<protein>
    <submittedName>
        <fullName evidence="2">Nucleoside triphosphate pyrophosphohydrolase</fullName>
        <ecNumber evidence="2">3.6.1.9</ecNumber>
    </submittedName>
</protein>
<proteinExistence type="predicted"/>
<dbReference type="PANTHER" id="PTHR30522:SF0">
    <property type="entry name" value="NUCLEOSIDE TRIPHOSPHATE PYROPHOSPHOHYDROLASE"/>
    <property type="match status" value="1"/>
</dbReference>
<dbReference type="GO" id="GO:0006203">
    <property type="term" value="P:dGTP catabolic process"/>
    <property type="evidence" value="ECO:0007669"/>
    <property type="project" value="TreeGrafter"/>
</dbReference>
<reference evidence="2" key="1">
    <citation type="submission" date="2021-04" db="EMBL/GenBank/DDBJ databases">
        <title>Genome sequence of Woronichinia naegeliana from Washington state freshwater lake bloom.</title>
        <authorList>
            <person name="Dreher T.W."/>
        </authorList>
    </citation>
    <scope>NUCLEOTIDE SEQUENCE</scope>
    <source>
        <strain evidence="2">WA131</strain>
    </source>
</reference>
<dbReference type="Gene3D" id="1.10.287.1080">
    <property type="entry name" value="MazG-like"/>
    <property type="match status" value="2"/>
</dbReference>
<evidence type="ECO:0000313" key="2">
    <source>
        <dbReference type="EMBL" id="UXE60437.1"/>
    </source>
</evidence>
<dbReference type="Pfam" id="PF03819">
    <property type="entry name" value="MazG"/>
    <property type="match status" value="2"/>
</dbReference>
<dbReference type="Proteomes" id="UP001065613">
    <property type="component" value="Chromosome"/>
</dbReference>
<dbReference type="GO" id="GO:0046061">
    <property type="term" value="P:dATP catabolic process"/>
    <property type="evidence" value="ECO:0007669"/>
    <property type="project" value="TreeGrafter"/>
</dbReference>
<dbReference type="EMBL" id="CP073041">
    <property type="protein sequence ID" value="UXE60437.1"/>
    <property type="molecule type" value="Genomic_DNA"/>
</dbReference>
<keyword evidence="2" id="KW-0378">Hydrolase</keyword>
<dbReference type="FunFam" id="1.10.287.1080:FF:000001">
    <property type="entry name" value="Nucleoside triphosphate pyrophosphohydrolase"/>
    <property type="match status" value="1"/>
</dbReference>
<dbReference type="NCBIfam" id="NF007113">
    <property type="entry name" value="PRK09562.1"/>
    <property type="match status" value="1"/>
</dbReference>